<evidence type="ECO:0000259" key="5">
    <source>
        <dbReference type="PROSITE" id="PS50977"/>
    </source>
</evidence>
<feature type="domain" description="HTH tetR-type" evidence="5">
    <location>
        <begin position="6"/>
        <end position="66"/>
    </location>
</feature>
<dbReference type="Proteomes" id="UP001501803">
    <property type="component" value="Unassembled WGS sequence"/>
</dbReference>
<dbReference type="PRINTS" id="PR00455">
    <property type="entry name" value="HTHTETR"/>
</dbReference>
<feature type="DNA-binding region" description="H-T-H motif" evidence="4">
    <location>
        <begin position="29"/>
        <end position="48"/>
    </location>
</feature>
<evidence type="ECO:0000313" key="7">
    <source>
        <dbReference type="Proteomes" id="UP001501803"/>
    </source>
</evidence>
<organism evidence="6 7">
    <name type="scientific">Leifsonia kafniensis</name>
    <dbReference type="NCBI Taxonomy" id="475957"/>
    <lineage>
        <taxon>Bacteria</taxon>
        <taxon>Bacillati</taxon>
        <taxon>Actinomycetota</taxon>
        <taxon>Actinomycetes</taxon>
        <taxon>Micrococcales</taxon>
        <taxon>Microbacteriaceae</taxon>
        <taxon>Leifsonia</taxon>
    </lineage>
</organism>
<accession>A0ABP7K2F4</accession>
<proteinExistence type="predicted"/>
<dbReference type="InterPro" id="IPR001647">
    <property type="entry name" value="HTH_TetR"/>
</dbReference>
<dbReference type="PANTHER" id="PTHR47506:SF1">
    <property type="entry name" value="HTH-TYPE TRANSCRIPTIONAL REGULATOR YJDC"/>
    <property type="match status" value="1"/>
</dbReference>
<keyword evidence="2 4" id="KW-0238">DNA-binding</keyword>
<gene>
    <name evidence="6" type="ORF">GCM10022381_04190</name>
</gene>
<dbReference type="PROSITE" id="PS50977">
    <property type="entry name" value="HTH_TETR_2"/>
    <property type="match status" value="1"/>
</dbReference>
<evidence type="ECO:0000256" key="2">
    <source>
        <dbReference type="ARBA" id="ARBA00023125"/>
    </source>
</evidence>
<dbReference type="SUPFAM" id="SSF48498">
    <property type="entry name" value="Tetracyclin repressor-like, C-terminal domain"/>
    <property type="match status" value="1"/>
</dbReference>
<dbReference type="RefSeq" id="WP_345061795.1">
    <property type="nucleotide sequence ID" value="NZ_BAABCN010000002.1"/>
</dbReference>
<keyword evidence="3" id="KW-0804">Transcription</keyword>
<dbReference type="InterPro" id="IPR009057">
    <property type="entry name" value="Homeodomain-like_sf"/>
</dbReference>
<dbReference type="Gene3D" id="1.10.357.10">
    <property type="entry name" value="Tetracycline Repressor, domain 2"/>
    <property type="match status" value="1"/>
</dbReference>
<dbReference type="Pfam" id="PF00440">
    <property type="entry name" value="TetR_N"/>
    <property type="match status" value="1"/>
</dbReference>
<dbReference type="Gene3D" id="1.10.10.60">
    <property type="entry name" value="Homeodomain-like"/>
    <property type="match status" value="1"/>
</dbReference>
<evidence type="ECO:0000313" key="6">
    <source>
        <dbReference type="EMBL" id="GAA3863333.1"/>
    </source>
</evidence>
<evidence type="ECO:0000256" key="1">
    <source>
        <dbReference type="ARBA" id="ARBA00023015"/>
    </source>
</evidence>
<sequence length="193" mass="20590">MGRSQAFDTTTVVQAARDLFWEKGYDGVSLSDLERATGLNRSSMYNAFDSKRGLFDAAVQDYLDTVIRPRLHVLDSEPDGRAALITYFEGLGAAVAAFSDGTAQRGCLLVNSAAGLAGHDDALREIVDRYRLELSAALSRALGRVAGALEPHAVAVHARLLTSLSISALLLARINSAEAVAILDSAIEQIESL</sequence>
<keyword evidence="7" id="KW-1185">Reference proteome</keyword>
<dbReference type="InterPro" id="IPR036271">
    <property type="entry name" value="Tet_transcr_reg_TetR-rel_C_sf"/>
</dbReference>
<keyword evidence="1" id="KW-0805">Transcription regulation</keyword>
<dbReference type="EMBL" id="BAABCN010000002">
    <property type="protein sequence ID" value="GAA3863333.1"/>
    <property type="molecule type" value="Genomic_DNA"/>
</dbReference>
<protein>
    <recommendedName>
        <fullName evidence="5">HTH tetR-type domain-containing protein</fullName>
    </recommendedName>
</protein>
<dbReference type="SUPFAM" id="SSF46689">
    <property type="entry name" value="Homeodomain-like"/>
    <property type="match status" value="1"/>
</dbReference>
<evidence type="ECO:0000256" key="4">
    <source>
        <dbReference type="PROSITE-ProRule" id="PRU00335"/>
    </source>
</evidence>
<comment type="caution">
    <text evidence="6">The sequence shown here is derived from an EMBL/GenBank/DDBJ whole genome shotgun (WGS) entry which is preliminary data.</text>
</comment>
<name>A0ABP7K2F4_9MICO</name>
<evidence type="ECO:0000256" key="3">
    <source>
        <dbReference type="ARBA" id="ARBA00023163"/>
    </source>
</evidence>
<dbReference type="PANTHER" id="PTHR47506">
    <property type="entry name" value="TRANSCRIPTIONAL REGULATORY PROTEIN"/>
    <property type="match status" value="1"/>
</dbReference>
<reference evidence="7" key="1">
    <citation type="journal article" date="2019" name="Int. J. Syst. Evol. Microbiol.">
        <title>The Global Catalogue of Microorganisms (GCM) 10K type strain sequencing project: providing services to taxonomists for standard genome sequencing and annotation.</title>
        <authorList>
            <consortium name="The Broad Institute Genomics Platform"/>
            <consortium name="The Broad Institute Genome Sequencing Center for Infectious Disease"/>
            <person name="Wu L."/>
            <person name="Ma J."/>
        </authorList>
    </citation>
    <scope>NUCLEOTIDE SEQUENCE [LARGE SCALE GENOMIC DNA]</scope>
    <source>
        <strain evidence="7">JCM 17021</strain>
    </source>
</reference>